<keyword evidence="1" id="KW-0418">Kinase</keyword>
<dbReference type="Gene3D" id="3.30.565.10">
    <property type="entry name" value="Histidine kinase-like ATPase, C-terminal domain"/>
    <property type="match status" value="1"/>
</dbReference>
<dbReference type="OrthoDB" id="4166172at2"/>
<keyword evidence="1" id="KW-0808">Transferase</keyword>
<reference evidence="3 4" key="1">
    <citation type="submission" date="2019-07" db="EMBL/GenBank/DDBJ databases">
        <authorList>
            <person name="Zhu P."/>
        </authorList>
    </citation>
    <scope>NUCLEOTIDE SEQUENCE [LARGE SCALE GENOMIC DNA]</scope>
    <source>
        <strain evidence="3 4">SSL-25</strain>
    </source>
</reference>
<evidence type="ECO:0000256" key="1">
    <source>
        <dbReference type="ARBA" id="ARBA00022527"/>
    </source>
</evidence>
<dbReference type="EMBL" id="CP042266">
    <property type="protein sequence ID" value="QDY78221.1"/>
    <property type="molecule type" value="Genomic_DNA"/>
</dbReference>
<evidence type="ECO:0000313" key="4">
    <source>
        <dbReference type="Proteomes" id="UP000320580"/>
    </source>
</evidence>
<dbReference type="Proteomes" id="UP000320580">
    <property type="component" value="Chromosome"/>
</dbReference>
<gene>
    <name evidence="3" type="ORF">FQU76_18915</name>
</gene>
<dbReference type="InterPro" id="IPR003594">
    <property type="entry name" value="HATPase_dom"/>
</dbReference>
<feature type="domain" description="Histidine kinase/HSP90-like ATPase" evidence="2">
    <location>
        <begin position="25"/>
        <end position="133"/>
    </location>
</feature>
<dbReference type="GO" id="GO:0005524">
    <property type="term" value="F:ATP binding"/>
    <property type="evidence" value="ECO:0007669"/>
    <property type="project" value="UniProtKB-KW"/>
</dbReference>
<dbReference type="GO" id="GO:0004674">
    <property type="term" value="F:protein serine/threonine kinase activity"/>
    <property type="evidence" value="ECO:0007669"/>
    <property type="project" value="UniProtKB-KW"/>
</dbReference>
<keyword evidence="3" id="KW-0067">ATP-binding</keyword>
<sequence>MTSTTDGLFPAETEPAARHAFEIGFSPDESRVRPIRHLTADRLRRWHLADLADDAALIVSELVSNAIRYGNGHRITLRVEHRGHELRIEVADGTPGRAVARTAGDEDEGGRGLLLVAALAREWGTSPDGETTWCSLALPAEAPGPPVQRPPR</sequence>
<dbReference type="AlphaFoldDB" id="A0A5B8JE58"/>
<dbReference type="RefSeq" id="WP_146481540.1">
    <property type="nucleotide sequence ID" value="NZ_CP042266.1"/>
</dbReference>
<keyword evidence="3" id="KW-0547">Nucleotide-binding</keyword>
<organism evidence="3 4">
    <name type="scientific">Streptomyces qinzhouensis</name>
    <dbReference type="NCBI Taxonomy" id="2599401"/>
    <lineage>
        <taxon>Bacteria</taxon>
        <taxon>Bacillati</taxon>
        <taxon>Actinomycetota</taxon>
        <taxon>Actinomycetes</taxon>
        <taxon>Kitasatosporales</taxon>
        <taxon>Streptomycetaceae</taxon>
        <taxon>Streptomyces</taxon>
    </lineage>
</organism>
<evidence type="ECO:0000259" key="2">
    <source>
        <dbReference type="Pfam" id="PF13581"/>
    </source>
</evidence>
<accession>A0A5B8JE58</accession>
<keyword evidence="1" id="KW-0723">Serine/threonine-protein kinase</keyword>
<dbReference type="PANTHER" id="PTHR35526:SF3">
    <property type="entry name" value="ANTI-SIGMA-F FACTOR RSBW"/>
    <property type="match status" value="1"/>
</dbReference>
<protein>
    <submittedName>
        <fullName evidence="3">ATP-binding protein</fullName>
    </submittedName>
</protein>
<dbReference type="SUPFAM" id="SSF55874">
    <property type="entry name" value="ATPase domain of HSP90 chaperone/DNA topoisomerase II/histidine kinase"/>
    <property type="match status" value="1"/>
</dbReference>
<keyword evidence="4" id="KW-1185">Reference proteome</keyword>
<dbReference type="KEGG" id="sqz:FQU76_18915"/>
<proteinExistence type="predicted"/>
<evidence type="ECO:0000313" key="3">
    <source>
        <dbReference type="EMBL" id="QDY78221.1"/>
    </source>
</evidence>
<name>A0A5B8JE58_9ACTN</name>
<dbReference type="CDD" id="cd16936">
    <property type="entry name" value="HATPase_RsbW-like"/>
    <property type="match status" value="1"/>
</dbReference>
<dbReference type="PANTHER" id="PTHR35526">
    <property type="entry name" value="ANTI-SIGMA-F FACTOR RSBW-RELATED"/>
    <property type="match status" value="1"/>
</dbReference>
<dbReference type="InterPro" id="IPR036890">
    <property type="entry name" value="HATPase_C_sf"/>
</dbReference>
<dbReference type="InterPro" id="IPR050267">
    <property type="entry name" value="Anti-sigma-factor_SerPK"/>
</dbReference>
<dbReference type="Pfam" id="PF13581">
    <property type="entry name" value="HATPase_c_2"/>
    <property type="match status" value="1"/>
</dbReference>